<dbReference type="EMBL" id="JBFRYC010000005">
    <property type="protein sequence ID" value="MEX1662074.1"/>
    <property type="molecule type" value="Genomic_DNA"/>
</dbReference>
<organism evidence="10 11">
    <name type="scientific">Thioclava arctica</name>
    <dbReference type="NCBI Taxonomy" id="3238301"/>
    <lineage>
        <taxon>Bacteria</taxon>
        <taxon>Pseudomonadati</taxon>
        <taxon>Pseudomonadota</taxon>
        <taxon>Alphaproteobacteria</taxon>
        <taxon>Rhodobacterales</taxon>
        <taxon>Paracoccaceae</taxon>
        <taxon>Thioclava</taxon>
    </lineage>
</organism>
<feature type="transmembrane region" description="Helical" evidence="7">
    <location>
        <begin position="342"/>
        <end position="364"/>
    </location>
</feature>
<keyword evidence="3" id="KW-1003">Cell membrane</keyword>
<evidence type="ECO:0000256" key="4">
    <source>
        <dbReference type="ARBA" id="ARBA00022692"/>
    </source>
</evidence>
<feature type="transmembrane region" description="Helical" evidence="7">
    <location>
        <begin position="304"/>
        <end position="330"/>
    </location>
</feature>
<dbReference type="InterPro" id="IPR051125">
    <property type="entry name" value="ABC-4/HrtB_transporter"/>
</dbReference>
<evidence type="ECO:0000313" key="11">
    <source>
        <dbReference type="Proteomes" id="UP001557465"/>
    </source>
</evidence>
<sequence length="378" mass="40202">MNLAYRDVRHNLFRFVLTCLGLSLLMAVVLAMIGIYNGLVADALNIVKAPKADLWVVEAGTQGPFAEASSIPSETRNAIARLHGVAAAGSLTYQTVEAPFRGDTLRLYVIGYEPGYPGGPEVISEGRSIEKSHFEIVADDKSGLKVGDVIRLGRNPFTVVGLVKDTMNSGGDPAVFITLRDAQVLQTQLAPAAQRVQVARDQGVFKTQDNVAAVIAKLEPDADPQAVAQTVRQWKHLSALTQGDQESILLLSVVDRAKRQIGLFLGILLTVSAVVIALIIYTMTMEKLKQIATLKLIGAPDRTIVGLIVQQSVALGAVGWSFGLVLILLVKDYFPRRVVLEPINAAALAGIILVVCIAASGLGVRAALKVDPATAIGG</sequence>
<feature type="transmembrane region" description="Helical" evidence="7">
    <location>
        <begin position="12"/>
        <end position="36"/>
    </location>
</feature>
<evidence type="ECO:0000256" key="7">
    <source>
        <dbReference type="SAM" id="Phobius"/>
    </source>
</evidence>
<accession>A0ABV3TKI6</accession>
<dbReference type="Pfam" id="PF12704">
    <property type="entry name" value="MacB_PCD"/>
    <property type="match status" value="1"/>
</dbReference>
<dbReference type="Proteomes" id="UP001557465">
    <property type="component" value="Unassembled WGS sequence"/>
</dbReference>
<dbReference type="Pfam" id="PF02687">
    <property type="entry name" value="FtsX"/>
    <property type="match status" value="1"/>
</dbReference>
<keyword evidence="2" id="KW-0813">Transport</keyword>
<dbReference type="InterPro" id="IPR025857">
    <property type="entry name" value="MacB_PCD"/>
</dbReference>
<comment type="caution">
    <text evidence="10">The sequence shown here is derived from an EMBL/GenBank/DDBJ whole genome shotgun (WGS) entry which is preliminary data.</text>
</comment>
<dbReference type="PANTHER" id="PTHR43738:SF1">
    <property type="entry name" value="HEMIN TRANSPORT SYSTEM PERMEASE PROTEIN HRTB-RELATED"/>
    <property type="match status" value="1"/>
</dbReference>
<feature type="domain" description="MacB-like periplasmic core" evidence="9">
    <location>
        <begin position="16"/>
        <end position="233"/>
    </location>
</feature>
<feature type="transmembrane region" description="Helical" evidence="7">
    <location>
        <begin position="261"/>
        <end position="283"/>
    </location>
</feature>
<evidence type="ECO:0000256" key="1">
    <source>
        <dbReference type="ARBA" id="ARBA00004651"/>
    </source>
</evidence>
<keyword evidence="11" id="KW-1185">Reference proteome</keyword>
<evidence type="ECO:0000256" key="2">
    <source>
        <dbReference type="ARBA" id="ARBA00022448"/>
    </source>
</evidence>
<evidence type="ECO:0000256" key="5">
    <source>
        <dbReference type="ARBA" id="ARBA00022989"/>
    </source>
</evidence>
<evidence type="ECO:0000313" key="10">
    <source>
        <dbReference type="EMBL" id="MEX1662074.1"/>
    </source>
</evidence>
<evidence type="ECO:0000256" key="3">
    <source>
        <dbReference type="ARBA" id="ARBA00022475"/>
    </source>
</evidence>
<dbReference type="RefSeq" id="WP_368391948.1">
    <property type="nucleotide sequence ID" value="NZ_JBFRYC010000005.1"/>
</dbReference>
<protein>
    <submittedName>
        <fullName evidence="10">ABC transporter permease</fullName>
    </submittedName>
</protein>
<reference evidence="10 11" key="1">
    <citation type="journal article" date="2011" name="Int. J. Syst. Evol. Microbiol.">
        <title>Zhongshania antarctica gen. nov., sp. nov. and Zhongshania guokunii sp. nov., gammaproteobacteria respectively isolated from coastal attached (fast) ice and surface seawater of the Antarctic.</title>
        <authorList>
            <person name="Li H.J."/>
            <person name="Zhang X.Y."/>
            <person name="Chen C.X."/>
            <person name="Zhang Y.J."/>
            <person name="Gao Z.M."/>
            <person name="Yu Y."/>
            <person name="Chen X.L."/>
            <person name="Chen B."/>
            <person name="Zhang Y.Z."/>
        </authorList>
    </citation>
    <scope>NUCLEOTIDE SEQUENCE [LARGE SCALE GENOMIC DNA]</scope>
    <source>
        <strain evidence="10 11">15-R06ZXC-3</strain>
    </source>
</reference>
<evidence type="ECO:0000259" key="9">
    <source>
        <dbReference type="Pfam" id="PF12704"/>
    </source>
</evidence>
<keyword evidence="6 7" id="KW-0472">Membrane</keyword>
<keyword evidence="4 7" id="KW-0812">Transmembrane</keyword>
<proteinExistence type="predicted"/>
<feature type="domain" description="ABC3 transporter permease C-terminal" evidence="8">
    <location>
        <begin position="263"/>
        <end position="372"/>
    </location>
</feature>
<dbReference type="PANTHER" id="PTHR43738">
    <property type="entry name" value="ABC TRANSPORTER, MEMBRANE PROTEIN"/>
    <property type="match status" value="1"/>
</dbReference>
<keyword evidence="5 7" id="KW-1133">Transmembrane helix</keyword>
<comment type="subcellular location">
    <subcellularLocation>
        <location evidence="1">Cell membrane</location>
        <topology evidence="1">Multi-pass membrane protein</topology>
    </subcellularLocation>
</comment>
<dbReference type="InterPro" id="IPR003838">
    <property type="entry name" value="ABC3_permease_C"/>
</dbReference>
<evidence type="ECO:0000256" key="6">
    <source>
        <dbReference type="ARBA" id="ARBA00023136"/>
    </source>
</evidence>
<gene>
    <name evidence="10" type="ORF">AB4874_10490</name>
</gene>
<name>A0ABV3TKI6_9RHOB</name>
<evidence type="ECO:0000259" key="8">
    <source>
        <dbReference type="Pfam" id="PF02687"/>
    </source>
</evidence>